<keyword evidence="1" id="KW-0479">Metal-binding</keyword>
<keyword evidence="1" id="KW-0863">Zinc-finger</keyword>
<dbReference type="GO" id="GO:0008270">
    <property type="term" value="F:zinc ion binding"/>
    <property type="evidence" value="ECO:0007669"/>
    <property type="project" value="UniProtKB-KW"/>
</dbReference>
<reference evidence="3" key="1">
    <citation type="submission" date="2023-06" db="EMBL/GenBank/DDBJ databases">
        <authorList>
            <consortium name="Lawrence Berkeley National Laboratory"/>
            <person name="Ahrendt S."/>
            <person name="Sahu N."/>
            <person name="Indic B."/>
            <person name="Wong-Bajracharya J."/>
            <person name="Merenyi Z."/>
            <person name="Ke H.-M."/>
            <person name="Monk M."/>
            <person name="Kocsube S."/>
            <person name="Drula E."/>
            <person name="Lipzen A."/>
            <person name="Balint B."/>
            <person name="Henrissat B."/>
            <person name="Andreopoulos B."/>
            <person name="Martin F.M."/>
            <person name="Harder C.B."/>
            <person name="Rigling D."/>
            <person name="Ford K.L."/>
            <person name="Foster G.D."/>
            <person name="Pangilinan J."/>
            <person name="Papanicolaou A."/>
            <person name="Barry K."/>
            <person name="LaButti K."/>
            <person name="Viragh M."/>
            <person name="Koriabine M."/>
            <person name="Yan M."/>
            <person name="Riley R."/>
            <person name="Champramary S."/>
            <person name="Plett K.L."/>
            <person name="Tsai I.J."/>
            <person name="Slot J."/>
            <person name="Sipos G."/>
            <person name="Plett J."/>
            <person name="Nagy L.G."/>
            <person name="Grigoriev I.V."/>
        </authorList>
    </citation>
    <scope>NUCLEOTIDE SEQUENCE</scope>
    <source>
        <strain evidence="3">HWK02</strain>
    </source>
</reference>
<dbReference type="AlphaFoldDB" id="A0AA39QJF9"/>
<proteinExistence type="predicted"/>
<dbReference type="GO" id="GO:0003676">
    <property type="term" value="F:nucleic acid binding"/>
    <property type="evidence" value="ECO:0007669"/>
    <property type="project" value="InterPro"/>
</dbReference>
<dbReference type="EMBL" id="JAUEPU010000004">
    <property type="protein sequence ID" value="KAK0502789.1"/>
    <property type="molecule type" value="Genomic_DNA"/>
</dbReference>
<dbReference type="Proteomes" id="UP001175228">
    <property type="component" value="Unassembled WGS sequence"/>
</dbReference>
<dbReference type="PROSITE" id="PS50158">
    <property type="entry name" value="ZF_CCHC"/>
    <property type="match status" value="1"/>
</dbReference>
<keyword evidence="1" id="KW-0862">Zinc</keyword>
<evidence type="ECO:0000313" key="4">
    <source>
        <dbReference type="Proteomes" id="UP001175228"/>
    </source>
</evidence>
<feature type="domain" description="CCHC-type" evidence="2">
    <location>
        <begin position="65"/>
        <end position="80"/>
    </location>
</feature>
<evidence type="ECO:0000313" key="3">
    <source>
        <dbReference type="EMBL" id="KAK0502789.1"/>
    </source>
</evidence>
<gene>
    <name evidence="3" type="ORF">EDD18DRAFT_1063497</name>
</gene>
<name>A0AA39QJF9_9AGAR</name>
<dbReference type="InterPro" id="IPR001878">
    <property type="entry name" value="Znf_CCHC"/>
</dbReference>
<sequence length="94" mass="10504">DIAPAAVHKVRWLNAMAANRPGKRASSIVITLLDYVAAEQITTYGLFLENTVCTGHWFWPGPDQCFRCQRYGHKSYKCPSPHPICACCAEPHDT</sequence>
<comment type="caution">
    <text evidence="3">The sequence shown here is derived from an EMBL/GenBank/DDBJ whole genome shotgun (WGS) entry which is preliminary data.</text>
</comment>
<evidence type="ECO:0000259" key="2">
    <source>
        <dbReference type="PROSITE" id="PS50158"/>
    </source>
</evidence>
<accession>A0AA39QJF9</accession>
<evidence type="ECO:0000256" key="1">
    <source>
        <dbReference type="PROSITE-ProRule" id="PRU00047"/>
    </source>
</evidence>
<protein>
    <recommendedName>
        <fullName evidence="2">CCHC-type domain-containing protein</fullName>
    </recommendedName>
</protein>
<keyword evidence="4" id="KW-1185">Reference proteome</keyword>
<feature type="non-terminal residue" evidence="3">
    <location>
        <position position="1"/>
    </location>
</feature>
<organism evidence="3 4">
    <name type="scientific">Armillaria luteobubalina</name>
    <dbReference type="NCBI Taxonomy" id="153913"/>
    <lineage>
        <taxon>Eukaryota</taxon>
        <taxon>Fungi</taxon>
        <taxon>Dikarya</taxon>
        <taxon>Basidiomycota</taxon>
        <taxon>Agaricomycotina</taxon>
        <taxon>Agaricomycetes</taxon>
        <taxon>Agaricomycetidae</taxon>
        <taxon>Agaricales</taxon>
        <taxon>Marasmiineae</taxon>
        <taxon>Physalacriaceae</taxon>
        <taxon>Armillaria</taxon>
    </lineage>
</organism>